<evidence type="ECO:0000313" key="5">
    <source>
        <dbReference type="EMBL" id="TWI84966.1"/>
    </source>
</evidence>
<name>A0A562SVY8_9BACT</name>
<feature type="binding site" evidence="2">
    <location>
        <position position="167"/>
    </location>
    <ligand>
        <name>Mn(2+)</name>
        <dbReference type="ChEBI" id="CHEBI:29035"/>
        <label>2</label>
    </ligand>
</feature>
<feature type="domain" description="Peptidase M20 dimerisation" evidence="4">
    <location>
        <begin position="218"/>
        <end position="307"/>
    </location>
</feature>
<proteinExistence type="predicted"/>
<accession>A0A562SVY8</accession>
<dbReference type="GO" id="GO:0050118">
    <property type="term" value="F:N-acetyldiaminopimelate deacetylase activity"/>
    <property type="evidence" value="ECO:0007669"/>
    <property type="project" value="UniProtKB-ARBA"/>
</dbReference>
<dbReference type="NCBIfam" id="TIGR01891">
    <property type="entry name" value="amidohydrolases"/>
    <property type="match status" value="1"/>
</dbReference>
<feature type="signal peptide" evidence="3">
    <location>
        <begin position="1"/>
        <end position="23"/>
    </location>
</feature>
<dbReference type="Pfam" id="PF07687">
    <property type="entry name" value="M20_dimer"/>
    <property type="match status" value="1"/>
</dbReference>
<feature type="binding site" evidence="2">
    <location>
        <position position="194"/>
    </location>
    <ligand>
        <name>Mn(2+)</name>
        <dbReference type="ChEBI" id="CHEBI:29035"/>
        <label>2</label>
    </ligand>
</feature>
<dbReference type="InterPro" id="IPR002933">
    <property type="entry name" value="Peptidase_M20"/>
</dbReference>
<evidence type="ECO:0000256" key="1">
    <source>
        <dbReference type="ARBA" id="ARBA00022801"/>
    </source>
</evidence>
<dbReference type="SUPFAM" id="SSF53187">
    <property type="entry name" value="Zn-dependent exopeptidases"/>
    <property type="match status" value="1"/>
</dbReference>
<dbReference type="PIRSF" id="PIRSF005962">
    <property type="entry name" value="Pept_M20D_amidohydro"/>
    <property type="match status" value="1"/>
</dbReference>
<dbReference type="GO" id="GO:0019877">
    <property type="term" value="P:diaminopimelate biosynthetic process"/>
    <property type="evidence" value="ECO:0007669"/>
    <property type="project" value="UniProtKB-ARBA"/>
</dbReference>
<keyword evidence="2" id="KW-0464">Manganese</keyword>
<keyword evidence="1 5" id="KW-0378">Hydrolase</keyword>
<dbReference type="OrthoDB" id="9777385at2"/>
<dbReference type="Pfam" id="PF01546">
    <property type="entry name" value="Peptidase_M20"/>
    <property type="match status" value="1"/>
</dbReference>
<dbReference type="PANTHER" id="PTHR11014">
    <property type="entry name" value="PEPTIDASE M20 FAMILY MEMBER"/>
    <property type="match status" value="1"/>
</dbReference>
<evidence type="ECO:0000259" key="4">
    <source>
        <dbReference type="Pfam" id="PF07687"/>
    </source>
</evidence>
<keyword evidence="2" id="KW-0479">Metal-binding</keyword>
<keyword evidence="6" id="KW-1185">Reference proteome</keyword>
<dbReference type="EMBL" id="VLLE01000002">
    <property type="protein sequence ID" value="TWI84966.1"/>
    <property type="molecule type" value="Genomic_DNA"/>
</dbReference>
<dbReference type="SUPFAM" id="SSF55031">
    <property type="entry name" value="Bacterial exopeptidase dimerisation domain"/>
    <property type="match status" value="1"/>
</dbReference>
<dbReference type="PANTHER" id="PTHR11014:SF63">
    <property type="entry name" value="METALLOPEPTIDASE, PUTATIVE (AFU_ORTHOLOGUE AFUA_6G09600)-RELATED"/>
    <property type="match status" value="1"/>
</dbReference>
<feature type="binding site" evidence="2">
    <location>
        <position position="133"/>
    </location>
    <ligand>
        <name>Mn(2+)</name>
        <dbReference type="ChEBI" id="CHEBI:29035"/>
        <label>2</label>
    </ligand>
</feature>
<reference evidence="5 6" key="1">
    <citation type="journal article" date="2015" name="Stand. Genomic Sci.">
        <title>Genomic Encyclopedia of Bacterial and Archaeal Type Strains, Phase III: the genomes of soil and plant-associated and newly described type strains.</title>
        <authorList>
            <person name="Whitman W.B."/>
            <person name="Woyke T."/>
            <person name="Klenk H.P."/>
            <person name="Zhou Y."/>
            <person name="Lilburn T.G."/>
            <person name="Beck B.J."/>
            <person name="De Vos P."/>
            <person name="Vandamme P."/>
            <person name="Eisen J.A."/>
            <person name="Garrity G."/>
            <person name="Hugenholtz P."/>
            <person name="Kyrpides N.C."/>
        </authorList>
    </citation>
    <scope>NUCLEOTIDE SEQUENCE [LARGE SCALE GENOMIC DNA]</scope>
    <source>
        <strain evidence="5 6">CGMCC 1.7271</strain>
    </source>
</reference>
<dbReference type="FunFam" id="3.30.70.360:FF:000001">
    <property type="entry name" value="N-acetyldiaminopimelate deacetylase"/>
    <property type="match status" value="1"/>
</dbReference>
<dbReference type="Proteomes" id="UP000316167">
    <property type="component" value="Unassembled WGS sequence"/>
</dbReference>
<feature type="binding site" evidence="2">
    <location>
        <position position="403"/>
    </location>
    <ligand>
        <name>Mn(2+)</name>
        <dbReference type="ChEBI" id="CHEBI:29035"/>
        <label>2</label>
    </ligand>
</feature>
<dbReference type="Gene3D" id="3.40.630.10">
    <property type="entry name" value="Zn peptidases"/>
    <property type="match status" value="1"/>
</dbReference>
<evidence type="ECO:0000313" key="6">
    <source>
        <dbReference type="Proteomes" id="UP000316167"/>
    </source>
</evidence>
<comment type="cofactor">
    <cofactor evidence="2">
        <name>Mn(2+)</name>
        <dbReference type="ChEBI" id="CHEBI:29035"/>
    </cofactor>
    <text evidence="2">The Mn(2+) ion enhances activity.</text>
</comment>
<dbReference type="AlphaFoldDB" id="A0A562SVY8"/>
<gene>
    <name evidence="5" type="ORF">IQ13_0119</name>
</gene>
<keyword evidence="3" id="KW-0732">Signal</keyword>
<protein>
    <submittedName>
        <fullName evidence="5">Hippurate hydrolase</fullName>
    </submittedName>
</protein>
<dbReference type="GO" id="GO:0046872">
    <property type="term" value="F:metal ion binding"/>
    <property type="evidence" value="ECO:0007669"/>
    <property type="project" value="UniProtKB-KW"/>
</dbReference>
<dbReference type="InterPro" id="IPR036264">
    <property type="entry name" value="Bact_exopeptidase_dim_dom"/>
</dbReference>
<dbReference type="RefSeq" id="WP_158637270.1">
    <property type="nucleotide sequence ID" value="NZ_VLLE01000002.1"/>
</dbReference>
<comment type="caution">
    <text evidence="5">The sequence shown here is derived from an EMBL/GenBank/DDBJ whole genome shotgun (WGS) entry which is preliminary data.</text>
</comment>
<evidence type="ECO:0000256" key="3">
    <source>
        <dbReference type="SAM" id="SignalP"/>
    </source>
</evidence>
<dbReference type="Gene3D" id="3.30.70.360">
    <property type="match status" value="1"/>
</dbReference>
<feature type="chain" id="PRO_5022198030" evidence="3">
    <location>
        <begin position="24"/>
        <end position="435"/>
    </location>
</feature>
<sequence>MKKTAAILSLCLIAVATVAQKHAKPFQQQTNKDSLLYSQWYQHLHANPELSTMEATTAAYLKQAVTQWGYTITDSLGYYSFAAVLKNGDGPVVYYRTDMDGLPLKEQTGLPFASTVTRMRGEESLPAMHACGHDIHMSVWLGIAKLMAEQRNTWKGTLVLLAQSAEETGQGAKRMITTTNFQQLPQPNKLLAVHDHASLPAGTVGFCNGYMMAAVDMMNITIYGKGGHGAVPDQAIDPVLLAAQYVTAIQSIVSRNLSPNDPAVITVGAIQGGSAGNIIPDKVVLRLTIRSYSEASRAIIFQRLKTIGDNLAIAAGLPSDKLPLYDLLDMSIPSVYNTPALGDQLRTTIAQKHGAAAVQQVQPVMIGEDFGVYGRFFKDTPAYLLWLGTAAPNSNAATLPSLHSPFFAPAYKETIAGGVQLIATCLTSLFSNVNN</sequence>
<feature type="binding site" evidence="2">
    <location>
        <position position="131"/>
    </location>
    <ligand>
        <name>Mn(2+)</name>
        <dbReference type="ChEBI" id="CHEBI:29035"/>
        <label>2</label>
    </ligand>
</feature>
<dbReference type="InterPro" id="IPR011650">
    <property type="entry name" value="Peptidase_M20_dimer"/>
</dbReference>
<dbReference type="InterPro" id="IPR017439">
    <property type="entry name" value="Amidohydrolase"/>
</dbReference>
<evidence type="ECO:0000256" key="2">
    <source>
        <dbReference type="PIRSR" id="PIRSR005962-1"/>
    </source>
</evidence>
<organism evidence="5 6">
    <name type="scientific">Lacibacter cauensis</name>
    <dbReference type="NCBI Taxonomy" id="510947"/>
    <lineage>
        <taxon>Bacteria</taxon>
        <taxon>Pseudomonadati</taxon>
        <taxon>Bacteroidota</taxon>
        <taxon>Chitinophagia</taxon>
        <taxon>Chitinophagales</taxon>
        <taxon>Chitinophagaceae</taxon>
        <taxon>Lacibacter</taxon>
    </lineage>
</organism>